<gene>
    <name evidence="1" type="ORF">N0B48_12815</name>
</gene>
<accession>A0ABT2IV98</accession>
<keyword evidence="2" id="KW-1185">Reference proteome</keyword>
<name>A0ABT2IV98_9FLAO</name>
<evidence type="ECO:0000313" key="2">
    <source>
        <dbReference type="Proteomes" id="UP001525566"/>
    </source>
</evidence>
<dbReference type="EMBL" id="JAOAMU010000003">
    <property type="protein sequence ID" value="MCT2562770.1"/>
    <property type="molecule type" value="Genomic_DNA"/>
</dbReference>
<dbReference type="Proteomes" id="UP001525566">
    <property type="component" value="Unassembled WGS sequence"/>
</dbReference>
<proteinExistence type="predicted"/>
<dbReference type="Pfam" id="PF04393">
    <property type="entry name" value="DUF535"/>
    <property type="match status" value="1"/>
</dbReference>
<dbReference type="RefSeq" id="WP_259839185.1">
    <property type="nucleotide sequence ID" value="NZ_JAOAMU010000003.1"/>
</dbReference>
<reference evidence="1 2" key="1">
    <citation type="submission" date="2022-09" db="EMBL/GenBank/DDBJ databases">
        <title>Chryseobacterium oleae sp.nov., isolated from the inter-root soil of Pyrola calliantha H. Andr. in Tibet.</title>
        <authorList>
            <person name="Li Z."/>
        </authorList>
    </citation>
    <scope>NUCLEOTIDE SEQUENCE [LARGE SCALE GENOMIC DNA]</scope>
    <source>
        <strain evidence="2">pc1-10</strain>
    </source>
</reference>
<dbReference type="PANTHER" id="PTHR38785">
    <property type="entry name" value="HOMOLOG OF VIRK"/>
    <property type="match status" value="1"/>
</dbReference>
<evidence type="ECO:0000313" key="1">
    <source>
        <dbReference type="EMBL" id="MCT2562770.1"/>
    </source>
</evidence>
<sequence>MFKISRKAWRFAETAFSNERRKYRRKQQYKSFVLTLINYKSSKYWFEILERERYKEVLSQRPRLFLKPFKVYLSTRYSIEQRIKIICDTYDFIYGEHIEKIIFGEDHVVCKFALKNGLPAKLVIGYNDRYRKEGELVLSLVIDHLDGNVASLSFSVEKNEKNEWLCRIGCLQGRPVVNGVYVTKEAQKLMNGIRPKAFLIEILQEFCKTLDIKSINAIGGKCQAQNKKHFIHISLLHTIQFSYNEFWEEMGGQDLGNHWYALPSETSRKNINEVKSEKRASYRKRYELIDSVKSSLCDYLKSNP</sequence>
<dbReference type="InterPro" id="IPR007488">
    <property type="entry name" value="DUF535"/>
</dbReference>
<protein>
    <submittedName>
        <fullName evidence="1">VirK/YbjX family protein</fullName>
    </submittedName>
</protein>
<comment type="caution">
    <text evidence="1">The sequence shown here is derived from an EMBL/GenBank/DDBJ whole genome shotgun (WGS) entry which is preliminary data.</text>
</comment>
<dbReference type="PANTHER" id="PTHR38785:SF1">
    <property type="entry name" value="HOMOLOG OF VIRK"/>
    <property type="match status" value="1"/>
</dbReference>
<organism evidence="1 2">
    <name type="scientific">Chryseobacterium herbae</name>
    <dbReference type="NCBI Taxonomy" id="2976476"/>
    <lineage>
        <taxon>Bacteria</taxon>
        <taxon>Pseudomonadati</taxon>
        <taxon>Bacteroidota</taxon>
        <taxon>Flavobacteriia</taxon>
        <taxon>Flavobacteriales</taxon>
        <taxon>Weeksellaceae</taxon>
        <taxon>Chryseobacterium group</taxon>
        <taxon>Chryseobacterium</taxon>
    </lineage>
</organism>